<dbReference type="EMBL" id="MRYD01000256">
    <property type="protein sequence ID" value="OSZ56777.1"/>
    <property type="molecule type" value="Genomic_DNA"/>
</dbReference>
<evidence type="ECO:0000313" key="3">
    <source>
        <dbReference type="EMBL" id="OSZ56777.1"/>
    </source>
</evidence>
<evidence type="ECO:0000259" key="1">
    <source>
        <dbReference type="Pfam" id="PF01408"/>
    </source>
</evidence>
<evidence type="ECO:0000313" key="4">
    <source>
        <dbReference type="Proteomes" id="UP000194266"/>
    </source>
</evidence>
<protein>
    <submittedName>
        <fullName evidence="3">Oxidoreductase</fullName>
    </submittedName>
</protein>
<sequence length="323" mass="33742">MRLGVLGCAEFARRRMLPAMAAHHAVEIRAVASRSAGRAAATAAPYGARPVTGYARLLADPSLDAVYLPLPAALHADWVEAALDAGKHVLAEKPLTTDPARTRALLERARGLGLVLRENTMFVHHGQHAVVRRLLAEGAIGRLRALHSAFTVPAPSEGDIRYDPELGGGCLADIGLYPVRAAVHLLGTRLDVAGAVLSVAAGRRVETSGAALLRRADGVSAQLTFGMEHAYRSRYELWGSEGRITVDRAFTPAAGHRPGLVLVRASGTETVTLPAEDQAAASLTAFAAAVHGRAAGAGEEAELLAQADLLARIRRAAGLGAGD</sequence>
<dbReference type="InterPro" id="IPR000683">
    <property type="entry name" value="Gfo/Idh/MocA-like_OxRdtase_N"/>
</dbReference>
<dbReference type="InterPro" id="IPR036291">
    <property type="entry name" value="NAD(P)-bd_dom_sf"/>
</dbReference>
<dbReference type="SUPFAM" id="SSF51735">
    <property type="entry name" value="NAD(P)-binding Rossmann-fold domains"/>
    <property type="match status" value="1"/>
</dbReference>
<dbReference type="SUPFAM" id="SSF55347">
    <property type="entry name" value="Glyceraldehyde-3-phosphate dehydrogenase-like, C-terminal domain"/>
    <property type="match status" value="1"/>
</dbReference>
<dbReference type="Pfam" id="PF22725">
    <property type="entry name" value="GFO_IDH_MocA_C3"/>
    <property type="match status" value="1"/>
</dbReference>
<evidence type="ECO:0000259" key="2">
    <source>
        <dbReference type="Pfam" id="PF22725"/>
    </source>
</evidence>
<keyword evidence="4" id="KW-1185">Reference proteome</keyword>
<gene>
    <name evidence="3" type="ORF">OQI_31040</name>
</gene>
<dbReference type="Pfam" id="PF01408">
    <property type="entry name" value="GFO_IDH_MocA"/>
    <property type="match status" value="1"/>
</dbReference>
<comment type="caution">
    <text evidence="3">The sequence shown here is derived from an EMBL/GenBank/DDBJ whole genome shotgun (WGS) entry which is preliminary data.</text>
</comment>
<feature type="domain" description="GFO/IDH/MocA-like oxidoreductase" evidence="2">
    <location>
        <begin position="130"/>
        <end position="244"/>
    </location>
</feature>
<dbReference type="Gene3D" id="3.30.360.10">
    <property type="entry name" value="Dihydrodipicolinate Reductase, domain 2"/>
    <property type="match status" value="1"/>
</dbReference>
<dbReference type="Proteomes" id="UP000194266">
    <property type="component" value="Unassembled WGS sequence"/>
</dbReference>
<dbReference type="PANTHER" id="PTHR46368:SF4">
    <property type="entry name" value="OS10G0403700 PROTEIN"/>
    <property type="match status" value="1"/>
</dbReference>
<dbReference type="Gene3D" id="3.40.50.720">
    <property type="entry name" value="NAD(P)-binding Rossmann-like Domain"/>
    <property type="match status" value="1"/>
</dbReference>
<organism evidence="3 4">
    <name type="scientific">Streptomyces pharetrae CZA14</name>
    <dbReference type="NCBI Taxonomy" id="1144883"/>
    <lineage>
        <taxon>Bacteria</taxon>
        <taxon>Bacillati</taxon>
        <taxon>Actinomycetota</taxon>
        <taxon>Actinomycetes</taxon>
        <taxon>Kitasatosporales</taxon>
        <taxon>Streptomycetaceae</taxon>
        <taxon>Streptomyces</taxon>
    </lineage>
</organism>
<dbReference type="InterPro" id="IPR055170">
    <property type="entry name" value="GFO_IDH_MocA-like_dom"/>
</dbReference>
<name>A0ABX3YAG2_9ACTN</name>
<proteinExistence type="predicted"/>
<feature type="domain" description="Gfo/Idh/MocA-like oxidoreductase N-terminal" evidence="1">
    <location>
        <begin position="2"/>
        <end position="117"/>
    </location>
</feature>
<dbReference type="PANTHER" id="PTHR46368">
    <property type="match status" value="1"/>
</dbReference>
<reference evidence="3 4" key="1">
    <citation type="submission" date="2016-12" db="EMBL/GenBank/DDBJ databases">
        <title>Genome Mining:The Detection of Biosynthetic Gene Clusters to Aid in the Expression of Curamycin A produced by Streptomyces sp. strain CZA14.</title>
        <authorList>
            <person name="Durrell K.A."/>
            <person name="Kirby B.M."/>
            <person name="Khan W."/>
            <person name="Mthethwa T."/>
            <person name="Le Roes-Hill M."/>
        </authorList>
    </citation>
    <scope>NUCLEOTIDE SEQUENCE [LARGE SCALE GENOMIC DNA]</scope>
    <source>
        <strain evidence="3 4">CZA14</strain>
    </source>
</reference>
<accession>A0ABX3YAG2</accession>